<dbReference type="Pfam" id="PF03330">
    <property type="entry name" value="DPBB_1"/>
    <property type="match status" value="1"/>
</dbReference>
<dbReference type="InterPro" id="IPR009009">
    <property type="entry name" value="RlpA-like_DPBB"/>
</dbReference>
<feature type="domain" description="Expansin-like EG45" evidence="8">
    <location>
        <begin position="50"/>
        <end position="161"/>
    </location>
</feature>
<keyword evidence="2 7" id="KW-0134">Cell wall</keyword>
<keyword evidence="6 7" id="KW-0961">Cell wall biogenesis/degradation</keyword>
<dbReference type="SUPFAM" id="SSF49590">
    <property type="entry name" value="PHL pollen allergen"/>
    <property type="match status" value="1"/>
</dbReference>
<dbReference type="InterPro" id="IPR002963">
    <property type="entry name" value="Expansin"/>
</dbReference>
<name>A0A2R6QH62_ACTCC</name>
<dbReference type="CDD" id="cd22274">
    <property type="entry name" value="DPBB_EXPA_N"/>
    <property type="match status" value="1"/>
</dbReference>
<dbReference type="Proteomes" id="UP000241394">
    <property type="component" value="Chromosome LG16"/>
</dbReference>
<dbReference type="GO" id="GO:0009664">
    <property type="term" value="P:plant-type cell wall organization"/>
    <property type="evidence" value="ECO:0007669"/>
    <property type="project" value="InterPro"/>
</dbReference>
<dbReference type="InterPro" id="IPR007112">
    <property type="entry name" value="Expansin/allergen_DPBB_dom"/>
</dbReference>
<dbReference type="PANTHER" id="PTHR31867">
    <property type="entry name" value="EXPANSIN-A15"/>
    <property type="match status" value="1"/>
</dbReference>
<dbReference type="GO" id="GO:0005576">
    <property type="term" value="C:extracellular region"/>
    <property type="evidence" value="ECO:0007669"/>
    <property type="project" value="InterPro"/>
</dbReference>
<dbReference type="PRINTS" id="PR01226">
    <property type="entry name" value="EXPANSIN"/>
</dbReference>
<dbReference type="AlphaFoldDB" id="A0A2R6QH62"/>
<dbReference type="OMA" id="HWCNPPQ"/>
<dbReference type="Gene3D" id="2.40.40.10">
    <property type="entry name" value="RlpA-like domain"/>
    <property type="match status" value="1"/>
</dbReference>
<evidence type="ECO:0000259" key="9">
    <source>
        <dbReference type="PROSITE" id="PS50843"/>
    </source>
</evidence>
<sequence>MANLHQLVASCVIAMALVHGVVGFGSKSNHGWEYAHATFYGDMSGAETMQGACGYGDLFEQGYGLQTTALSTALFNDGAACGSCFELMCISDTQWCKPRAVIRVTATNFCPANYTKTQDIWCNPPQKHFDLSLPMFSQIAIPKAGIIPVVYRRVLCDKRGGIKFQIKGNPYWILVLVYNVGGVGDVVGVQIKGTTTGWMAMQRNWGQNWQTTVDLRGQSLSFRVTTSDGRMVESNHVVPANWQFNQTFEGVNFSTRR</sequence>
<keyword evidence="5" id="KW-0472">Membrane</keyword>
<dbReference type="PROSITE" id="PS50843">
    <property type="entry name" value="EXPANSIN_CBD"/>
    <property type="match status" value="1"/>
</dbReference>
<dbReference type="InParanoid" id="A0A2R6QH62"/>
<dbReference type="InterPro" id="IPR036749">
    <property type="entry name" value="Expansin_CBD_sf"/>
</dbReference>
<comment type="similarity">
    <text evidence="1 7">Belongs to the expansin family. Expansin A subfamily.</text>
</comment>
<feature type="domain" description="Expansin-like CBD" evidence="9">
    <location>
        <begin position="171"/>
        <end position="250"/>
    </location>
</feature>
<dbReference type="InterPro" id="IPR007117">
    <property type="entry name" value="Expansin_CBD"/>
</dbReference>
<feature type="signal peptide" evidence="7">
    <location>
        <begin position="1"/>
        <end position="23"/>
    </location>
</feature>
<evidence type="ECO:0000256" key="4">
    <source>
        <dbReference type="ARBA" id="ARBA00022729"/>
    </source>
</evidence>
<dbReference type="FunCoup" id="A0A2R6QH62">
    <property type="interactions" value="69"/>
</dbReference>
<dbReference type="InterPro" id="IPR036908">
    <property type="entry name" value="RlpA-like_sf"/>
</dbReference>
<proteinExistence type="inferred from homology"/>
<evidence type="ECO:0000313" key="11">
    <source>
        <dbReference type="Proteomes" id="UP000241394"/>
    </source>
</evidence>
<evidence type="ECO:0000256" key="7">
    <source>
        <dbReference type="RuleBase" id="RU365023"/>
    </source>
</evidence>
<evidence type="ECO:0000259" key="8">
    <source>
        <dbReference type="PROSITE" id="PS50842"/>
    </source>
</evidence>
<evidence type="ECO:0000256" key="6">
    <source>
        <dbReference type="ARBA" id="ARBA00023316"/>
    </source>
</evidence>
<dbReference type="GO" id="GO:0016020">
    <property type="term" value="C:membrane"/>
    <property type="evidence" value="ECO:0007669"/>
    <property type="project" value="UniProtKB-SubCell"/>
</dbReference>
<evidence type="ECO:0000256" key="2">
    <source>
        <dbReference type="ARBA" id="ARBA00022512"/>
    </source>
</evidence>
<dbReference type="SMART" id="SM00837">
    <property type="entry name" value="DPBB_1"/>
    <property type="match status" value="1"/>
</dbReference>
<reference evidence="11" key="2">
    <citation type="journal article" date="2018" name="BMC Genomics">
        <title>A manually annotated Actinidia chinensis var. chinensis (kiwifruit) genome highlights the challenges associated with draft genomes and gene prediction in plants.</title>
        <authorList>
            <person name="Pilkington S.M."/>
            <person name="Crowhurst R."/>
            <person name="Hilario E."/>
            <person name="Nardozza S."/>
            <person name="Fraser L."/>
            <person name="Peng Y."/>
            <person name="Gunaseelan K."/>
            <person name="Simpson R."/>
            <person name="Tahir J."/>
            <person name="Deroles S.C."/>
            <person name="Templeton K."/>
            <person name="Luo Z."/>
            <person name="Davy M."/>
            <person name="Cheng C."/>
            <person name="McNeilage M."/>
            <person name="Scaglione D."/>
            <person name="Liu Y."/>
            <person name="Zhang Q."/>
            <person name="Datson P."/>
            <person name="De Silva N."/>
            <person name="Gardiner S.E."/>
            <person name="Bassett H."/>
            <person name="Chagne D."/>
            <person name="McCallum J."/>
            <person name="Dzierzon H."/>
            <person name="Deng C."/>
            <person name="Wang Y.Y."/>
            <person name="Barron L."/>
            <person name="Manako K."/>
            <person name="Bowen J."/>
            <person name="Foster T.M."/>
            <person name="Erridge Z.A."/>
            <person name="Tiffin H."/>
            <person name="Waite C.N."/>
            <person name="Davies K.M."/>
            <person name="Grierson E.P."/>
            <person name="Laing W.A."/>
            <person name="Kirk R."/>
            <person name="Chen X."/>
            <person name="Wood M."/>
            <person name="Montefiori M."/>
            <person name="Brummell D.A."/>
            <person name="Schwinn K.E."/>
            <person name="Catanach A."/>
            <person name="Fullerton C."/>
            <person name="Li D."/>
            <person name="Meiyalaghan S."/>
            <person name="Nieuwenhuizen N."/>
            <person name="Read N."/>
            <person name="Prakash R."/>
            <person name="Hunter D."/>
            <person name="Zhang H."/>
            <person name="McKenzie M."/>
            <person name="Knabel M."/>
            <person name="Harris A."/>
            <person name="Allan A.C."/>
            <person name="Gleave A."/>
            <person name="Chen A."/>
            <person name="Janssen B.J."/>
            <person name="Plunkett B."/>
            <person name="Ampomah-Dwamena C."/>
            <person name="Voogd C."/>
            <person name="Leif D."/>
            <person name="Lafferty D."/>
            <person name="Souleyre E.J.F."/>
            <person name="Varkonyi-Gasic E."/>
            <person name="Gambi F."/>
            <person name="Hanley J."/>
            <person name="Yao J.L."/>
            <person name="Cheung J."/>
            <person name="David K.M."/>
            <person name="Warren B."/>
            <person name="Marsh K."/>
            <person name="Snowden K.C."/>
            <person name="Lin-Wang K."/>
            <person name="Brian L."/>
            <person name="Martinez-Sanchez M."/>
            <person name="Wang M."/>
            <person name="Ileperuma N."/>
            <person name="Macnee N."/>
            <person name="Campin R."/>
            <person name="McAtee P."/>
            <person name="Drummond R.S.M."/>
            <person name="Espley R.V."/>
            <person name="Ireland H.S."/>
            <person name="Wu R."/>
            <person name="Atkinson R.G."/>
            <person name="Karunairetnam S."/>
            <person name="Bulley S."/>
            <person name="Chunkath S."/>
            <person name="Hanley Z."/>
            <person name="Storey R."/>
            <person name="Thrimawithana A.H."/>
            <person name="Thomson S."/>
            <person name="David C."/>
            <person name="Testolin R."/>
            <person name="Huang H."/>
            <person name="Hellens R.P."/>
            <person name="Schaffer R.J."/>
        </authorList>
    </citation>
    <scope>NUCLEOTIDE SEQUENCE [LARGE SCALE GENOMIC DNA]</scope>
    <source>
        <strain evidence="11">cv. Red5</strain>
    </source>
</reference>
<comment type="subcellular location">
    <subcellularLocation>
        <location evidence="7">Secreted</location>
        <location evidence="7">Cell wall</location>
    </subcellularLocation>
    <subcellularLocation>
        <location evidence="7">Membrane</location>
        <topology evidence="7">Peripheral membrane protein</topology>
    </subcellularLocation>
</comment>
<dbReference type="OrthoDB" id="5823761at2759"/>
<evidence type="ECO:0000256" key="3">
    <source>
        <dbReference type="ARBA" id="ARBA00022525"/>
    </source>
</evidence>
<dbReference type="GO" id="GO:0009653">
    <property type="term" value="P:anatomical structure morphogenesis"/>
    <property type="evidence" value="ECO:0007669"/>
    <property type="project" value="UniProtKB-ARBA"/>
</dbReference>
<dbReference type="PRINTS" id="PR01225">
    <property type="entry name" value="EXPANSNFAMLY"/>
</dbReference>
<accession>A0A2R6QH62</accession>
<dbReference type="PROSITE" id="PS50842">
    <property type="entry name" value="EXPANSIN_EG45"/>
    <property type="match status" value="1"/>
</dbReference>
<evidence type="ECO:0000313" key="10">
    <source>
        <dbReference type="EMBL" id="PSS07967.1"/>
    </source>
</evidence>
<keyword evidence="11" id="KW-1185">Reference proteome</keyword>
<feature type="chain" id="PRO_5015218193" description="Expansin" evidence="7">
    <location>
        <begin position="24"/>
        <end position="257"/>
    </location>
</feature>
<dbReference type="Gene3D" id="2.60.40.760">
    <property type="entry name" value="Expansin, cellulose-binding-like domain"/>
    <property type="match status" value="1"/>
</dbReference>
<comment type="function">
    <text evidence="7">Causes loosening and extension of plant cell walls by disrupting non-covalent bonding between cellulose microfibrils and matrix glucans. No enzymatic activity has been found.</text>
</comment>
<dbReference type="Pfam" id="PF01357">
    <property type="entry name" value="Expansin_C"/>
    <property type="match status" value="1"/>
</dbReference>
<dbReference type="Gramene" id="PSS07967">
    <property type="protein sequence ID" value="PSS07967"/>
    <property type="gene ID" value="CEY00_Acc18326"/>
</dbReference>
<dbReference type="InterPro" id="IPR007118">
    <property type="entry name" value="Expan_Lol_pI"/>
</dbReference>
<evidence type="ECO:0000256" key="5">
    <source>
        <dbReference type="ARBA" id="ARBA00023136"/>
    </source>
</evidence>
<dbReference type="EMBL" id="NKQK01000016">
    <property type="protein sequence ID" value="PSS07967.1"/>
    <property type="molecule type" value="Genomic_DNA"/>
</dbReference>
<comment type="caution">
    <text evidence="10">The sequence shown here is derived from an EMBL/GenBank/DDBJ whole genome shotgun (WGS) entry which is preliminary data.</text>
</comment>
<evidence type="ECO:0000256" key="1">
    <source>
        <dbReference type="ARBA" id="ARBA00005392"/>
    </source>
</evidence>
<dbReference type="STRING" id="1590841.A0A2R6QH62"/>
<reference evidence="10 11" key="1">
    <citation type="submission" date="2017-07" db="EMBL/GenBank/DDBJ databases">
        <title>An improved, manually edited Actinidia chinensis var. chinensis (kiwifruit) genome highlights the challenges associated with draft genomes and gene prediction in plants.</title>
        <authorList>
            <person name="Pilkington S."/>
            <person name="Crowhurst R."/>
            <person name="Hilario E."/>
            <person name="Nardozza S."/>
            <person name="Fraser L."/>
            <person name="Peng Y."/>
            <person name="Gunaseelan K."/>
            <person name="Simpson R."/>
            <person name="Tahir J."/>
            <person name="Deroles S."/>
            <person name="Templeton K."/>
            <person name="Luo Z."/>
            <person name="Davy M."/>
            <person name="Cheng C."/>
            <person name="Mcneilage M."/>
            <person name="Scaglione D."/>
            <person name="Liu Y."/>
            <person name="Zhang Q."/>
            <person name="Datson P."/>
            <person name="De Silva N."/>
            <person name="Gardiner S."/>
            <person name="Bassett H."/>
            <person name="Chagne D."/>
            <person name="Mccallum J."/>
            <person name="Dzierzon H."/>
            <person name="Deng C."/>
            <person name="Wang Y.-Y."/>
            <person name="Barron N."/>
            <person name="Manako K."/>
            <person name="Bowen J."/>
            <person name="Foster T."/>
            <person name="Erridge Z."/>
            <person name="Tiffin H."/>
            <person name="Waite C."/>
            <person name="Davies K."/>
            <person name="Grierson E."/>
            <person name="Laing W."/>
            <person name="Kirk R."/>
            <person name="Chen X."/>
            <person name="Wood M."/>
            <person name="Montefiori M."/>
            <person name="Brummell D."/>
            <person name="Schwinn K."/>
            <person name="Catanach A."/>
            <person name="Fullerton C."/>
            <person name="Li D."/>
            <person name="Meiyalaghan S."/>
            <person name="Nieuwenhuizen N."/>
            <person name="Read N."/>
            <person name="Prakash R."/>
            <person name="Hunter D."/>
            <person name="Zhang H."/>
            <person name="Mckenzie M."/>
            <person name="Knabel M."/>
            <person name="Harris A."/>
            <person name="Allan A."/>
            <person name="Chen A."/>
            <person name="Janssen B."/>
            <person name="Plunkett B."/>
            <person name="Dwamena C."/>
            <person name="Voogd C."/>
            <person name="Leif D."/>
            <person name="Lafferty D."/>
            <person name="Souleyre E."/>
            <person name="Varkonyi-Gasic E."/>
            <person name="Gambi F."/>
            <person name="Hanley J."/>
            <person name="Yao J.-L."/>
            <person name="Cheung J."/>
            <person name="David K."/>
            <person name="Warren B."/>
            <person name="Marsh K."/>
            <person name="Snowden K."/>
            <person name="Lin-Wang K."/>
            <person name="Brian L."/>
            <person name="Martinez-Sanchez M."/>
            <person name="Wang M."/>
            <person name="Ileperuma N."/>
            <person name="Macnee N."/>
            <person name="Campin R."/>
            <person name="Mcatee P."/>
            <person name="Drummond R."/>
            <person name="Espley R."/>
            <person name="Ireland H."/>
            <person name="Wu R."/>
            <person name="Atkinson R."/>
            <person name="Karunairetnam S."/>
            <person name="Bulley S."/>
            <person name="Chunkath S."/>
            <person name="Hanley Z."/>
            <person name="Storey R."/>
            <person name="Thrimawithana A."/>
            <person name="Thomson S."/>
            <person name="David C."/>
            <person name="Testolin R."/>
        </authorList>
    </citation>
    <scope>NUCLEOTIDE SEQUENCE [LARGE SCALE GENOMIC DNA]</scope>
    <source>
        <strain evidence="11">cv. Red5</strain>
        <tissue evidence="10">Young leaf</tissue>
    </source>
</reference>
<gene>
    <name evidence="10" type="ORF">CEY00_Acc18326</name>
</gene>
<organism evidence="10 11">
    <name type="scientific">Actinidia chinensis var. chinensis</name>
    <name type="common">Chinese soft-hair kiwi</name>
    <dbReference type="NCBI Taxonomy" id="1590841"/>
    <lineage>
        <taxon>Eukaryota</taxon>
        <taxon>Viridiplantae</taxon>
        <taxon>Streptophyta</taxon>
        <taxon>Embryophyta</taxon>
        <taxon>Tracheophyta</taxon>
        <taxon>Spermatophyta</taxon>
        <taxon>Magnoliopsida</taxon>
        <taxon>eudicotyledons</taxon>
        <taxon>Gunneridae</taxon>
        <taxon>Pentapetalae</taxon>
        <taxon>asterids</taxon>
        <taxon>Ericales</taxon>
        <taxon>Actinidiaceae</taxon>
        <taxon>Actinidia</taxon>
    </lineage>
</organism>
<protein>
    <recommendedName>
        <fullName evidence="7">Expansin</fullName>
    </recommendedName>
</protein>
<dbReference type="SUPFAM" id="SSF50685">
    <property type="entry name" value="Barwin-like endoglucanases"/>
    <property type="match status" value="1"/>
</dbReference>
<keyword evidence="3 7" id="KW-0964">Secreted</keyword>
<keyword evidence="4 7" id="KW-0732">Signal</keyword>